<proteinExistence type="predicted"/>
<dbReference type="VEuPathDB" id="FungiDB:PSTT_07632"/>
<evidence type="ECO:0000313" key="1">
    <source>
        <dbReference type="EMBL" id="POW00492.1"/>
    </source>
</evidence>
<reference evidence="2" key="3">
    <citation type="journal article" date="2018" name="Mol. Plant Microbe Interact.">
        <title>Genome sequence resources for the wheat stripe rust pathogen (Puccinia striiformis f. sp. tritici) and the barley stripe rust pathogen (Puccinia striiformis f. sp. hordei).</title>
        <authorList>
            <person name="Xia C."/>
            <person name="Wang M."/>
            <person name="Yin C."/>
            <person name="Cornejo O.E."/>
            <person name="Hulbert S.H."/>
            <person name="Chen X."/>
        </authorList>
    </citation>
    <scope>NUCLEOTIDE SEQUENCE [LARGE SCALE GENOMIC DNA]</scope>
    <source>
        <strain evidence="2">93TX-2</strain>
    </source>
</reference>
<name>A0A2S4UTA1_9BASI</name>
<dbReference type="EMBL" id="PKSM01000250">
    <property type="protein sequence ID" value="POW00492.1"/>
    <property type="molecule type" value="Genomic_DNA"/>
</dbReference>
<dbReference type="AlphaFoldDB" id="A0A2S4UTA1"/>
<sequence>MCTEAAVAHQLLNFSTASIVARPRGVTGLGAAYSRTGTLTALADSTIRRAKRLRTVRPSIGADDRAFDARMDKCHRASELRSASDFAKLRKPRRVHAAHFKKGKAGCFSRHSVELDQNIYKRPVRPGATRS</sequence>
<comment type="caution">
    <text evidence="1">The sequence shown here is derived from an EMBL/GenBank/DDBJ whole genome shotgun (WGS) entry which is preliminary data.</text>
</comment>
<gene>
    <name evidence="1" type="ORF">PSHT_13012</name>
</gene>
<dbReference type="Proteomes" id="UP000238274">
    <property type="component" value="Unassembled WGS sequence"/>
</dbReference>
<accession>A0A2S4UTA1</accession>
<protein>
    <submittedName>
        <fullName evidence="1">Uncharacterized protein</fullName>
    </submittedName>
</protein>
<reference evidence="1 2" key="1">
    <citation type="submission" date="2017-12" db="EMBL/GenBank/DDBJ databases">
        <title>Gene loss provides genomic basis for host adaptation in cereal stripe rust fungi.</title>
        <authorList>
            <person name="Xia C."/>
        </authorList>
    </citation>
    <scope>NUCLEOTIDE SEQUENCE [LARGE SCALE GENOMIC DNA]</scope>
    <source>
        <strain evidence="1 2">93TX-2</strain>
    </source>
</reference>
<evidence type="ECO:0000313" key="2">
    <source>
        <dbReference type="Proteomes" id="UP000238274"/>
    </source>
</evidence>
<dbReference type="VEuPathDB" id="FungiDB:PSHT_13012"/>
<reference evidence="2" key="2">
    <citation type="journal article" date="2018" name="BMC Genomics">
        <title>Genomic insights into host adaptation between the wheat stripe rust pathogen (Puccinia striiformis f. sp. tritici) and the barley stripe rust pathogen (Puccinia striiformis f. sp. hordei).</title>
        <authorList>
            <person name="Xia C."/>
            <person name="Wang M."/>
            <person name="Yin C."/>
            <person name="Cornejo O.E."/>
            <person name="Hulbert S.H."/>
            <person name="Chen X."/>
        </authorList>
    </citation>
    <scope>NUCLEOTIDE SEQUENCE [LARGE SCALE GENOMIC DNA]</scope>
    <source>
        <strain evidence="2">93TX-2</strain>
    </source>
</reference>
<organism evidence="1 2">
    <name type="scientific">Puccinia striiformis</name>
    <dbReference type="NCBI Taxonomy" id="27350"/>
    <lineage>
        <taxon>Eukaryota</taxon>
        <taxon>Fungi</taxon>
        <taxon>Dikarya</taxon>
        <taxon>Basidiomycota</taxon>
        <taxon>Pucciniomycotina</taxon>
        <taxon>Pucciniomycetes</taxon>
        <taxon>Pucciniales</taxon>
        <taxon>Pucciniaceae</taxon>
        <taxon>Puccinia</taxon>
    </lineage>
</organism>
<keyword evidence="2" id="KW-1185">Reference proteome</keyword>